<feature type="site" description="Involved in the stabilization of negative charge on the oxyanion by the formation of the oxyanion hole" evidence="8">
    <location>
        <position position="128"/>
    </location>
</feature>
<dbReference type="PANTHER" id="PTHR23100:SF0">
    <property type="entry name" value="ARGININE BIOSYNTHESIS BIFUNCTIONAL PROTEIN ARGJ, MITOCHONDRIAL"/>
    <property type="match status" value="1"/>
</dbReference>
<keyword evidence="8" id="KW-0511">Multifunctional enzyme</keyword>
<dbReference type="Gene3D" id="3.10.20.340">
    <property type="entry name" value="ArgJ beta chain, C-terminal domain"/>
    <property type="match status" value="1"/>
</dbReference>
<comment type="catalytic activity">
    <reaction evidence="8">
        <text>N(2)-acetyl-L-ornithine + L-glutamate = N-acetyl-L-glutamate + L-ornithine</text>
        <dbReference type="Rhea" id="RHEA:15349"/>
        <dbReference type="ChEBI" id="CHEBI:29985"/>
        <dbReference type="ChEBI" id="CHEBI:44337"/>
        <dbReference type="ChEBI" id="CHEBI:46911"/>
        <dbReference type="ChEBI" id="CHEBI:57805"/>
        <dbReference type="EC" id="2.3.1.35"/>
    </reaction>
</comment>
<keyword evidence="5 8" id="KW-0808">Transferase</keyword>
<name>A0A497WSU3_9RHOB</name>
<feature type="binding site" evidence="8">
    <location>
        <position position="406"/>
    </location>
    <ligand>
        <name>substrate</name>
    </ligand>
</feature>
<evidence type="ECO:0000256" key="2">
    <source>
        <dbReference type="ARBA" id="ARBA00011475"/>
    </source>
</evidence>
<evidence type="ECO:0000256" key="3">
    <source>
        <dbReference type="ARBA" id="ARBA00022571"/>
    </source>
</evidence>
<feature type="chain" id="PRO_5023225280" description="Arginine biosynthesis bifunctional protein ArgJ beta chain" evidence="8">
    <location>
        <begin position="202"/>
        <end position="411"/>
    </location>
</feature>
<keyword evidence="4 8" id="KW-0028">Amino-acid biosynthesis</keyword>
<evidence type="ECO:0000256" key="8">
    <source>
        <dbReference type="HAMAP-Rule" id="MF_01106"/>
    </source>
</evidence>
<accession>A0A497WSU3</accession>
<evidence type="ECO:0000256" key="6">
    <source>
        <dbReference type="ARBA" id="ARBA00022813"/>
    </source>
</evidence>
<dbReference type="Gene3D" id="3.60.70.12">
    <property type="entry name" value="L-amino peptidase D-ALA esterase/amidase"/>
    <property type="match status" value="1"/>
</dbReference>
<feature type="binding site" evidence="8">
    <location>
        <position position="411"/>
    </location>
    <ligand>
        <name>substrate</name>
    </ligand>
</feature>
<evidence type="ECO:0000256" key="1">
    <source>
        <dbReference type="ARBA" id="ARBA00006774"/>
    </source>
</evidence>
<dbReference type="FunFam" id="3.10.20.340:FF:000001">
    <property type="entry name" value="Arginine biosynthesis bifunctional protein ArgJ, chloroplastic"/>
    <property type="match status" value="1"/>
</dbReference>
<dbReference type="OrthoDB" id="9804242at2"/>
<dbReference type="PANTHER" id="PTHR23100">
    <property type="entry name" value="ARGININE BIOSYNTHESIS BIFUNCTIONAL PROTEIN ARGJ"/>
    <property type="match status" value="1"/>
</dbReference>
<evidence type="ECO:0000256" key="7">
    <source>
        <dbReference type="ARBA" id="ARBA00023315"/>
    </source>
</evidence>
<sequence>MAKITKVSPLAPKGGFPKLPQIDGVRFSAAAAGIKYAGRTDVMLAQIDAGSAIAGAFTRSSTRSAPVLDCQSKLGSVEDDSKGFAFLVNSGNSNAFTGGVGVAAVEAITNATAKTLNLPASHIYTASTGVIGEPLPYEKITHALDGLHGALKADGIEDAARAIMTTDTFAKGASATCEIGGVEVAVAGIAKGSGMIAPDMATMLVYIFTDAKISQLGLQEMVSRLNENTFNSITVDSDTSTSDSLLVAATGTSGANVEYNETFERTLGVVMKDLAHQVVRDGEGATKFVEIRVGGATDNVDARKVAMSIANSPLVKTAIAGEDPNWGRVVMAVGKSGANADRDRLSIWFGDVLVAEDGWVSPTYVEADAAAHMKNQDLRIRVDLGLGAGHSTVWTCDLTHGYIEINADYRS</sequence>
<feature type="site" description="Cleavage; by autolysis" evidence="8">
    <location>
        <begin position="201"/>
        <end position="202"/>
    </location>
</feature>
<feature type="active site" description="Nucleophile" evidence="8">
    <location>
        <position position="202"/>
    </location>
</feature>
<dbReference type="InterPro" id="IPR002813">
    <property type="entry name" value="Arg_biosynth_ArgJ"/>
</dbReference>
<dbReference type="RefSeq" id="WP_121024235.1">
    <property type="nucleotide sequence ID" value="NZ_RCCE01000003.1"/>
</dbReference>
<dbReference type="GO" id="GO:0006526">
    <property type="term" value="P:L-arginine biosynthetic process"/>
    <property type="evidence" value="ECO:0007669"/>
    <property type="project" value="UniProtKB-UniRule"/>
</dbReference>
<keyword evidence="3 8" id="KW-0055">Arginine biosynthesis</keyword>
<keyword evidence="10" id="KW-1185">Reference proteome</keyword>
<dbReference type="GO" id="GO:0006592">
    <property type="term" value="P:ornithine biosynthetic process"/>
    <property type="evidence" value="ECO:0007669"/>
    <property type="project" value="TreeGrafter"/>
</dbReference>
<feature type="binding site" evidence="8">
    <location>
        <position position="202"/>
    </location>
    <ligand>
        <name>substrate</name>
    </ligand>
</feature>
<dbReference type="InterPro" id="IPR016117">
    <property type="entry name" value="ArgJ-like_dom_sf"/>
</dbReference>
<dbReference type="SUPFAM" id="SSF56266">
    <property type="entry name" value="DmpA/ArgJ-like"/>
    <property type="match status" value="1"/>
</dbReference>
<proteinExistence type="inferred from homology"/>
<dbReference type="EC" id="2.3.1.1" evidence="8"/>
<comment type="pathway">
    <text evidence="8">Amino-acid biosynthesis; L-arginine biosynthesis; N(2)-acetyl-L-ornithine from L-glutamate: step 1/4.</text>
</comment>
<evidence type="ECO:0000256" key="5">
    <source>
        <dbReference type="ARBA" id="ARBA00022679"/>
    </source>
</evidence>
<dbReference type="Pfam" id="PF01960">
    <property type="entry name" value="ArgJ"/>
    <property type="match status" value="1"/>
</dbReference>
<dbReference type="EMBL" id="RCCE01000003">
    <property type="protein sequence ID" value="RLJ52063.1"/>
    <property type="molecule type" value="Genomic_DNA"/>
</dbReference>
<comment type="catalytic activity">
    <reaction evidence="8">
        <text>L-glutamate + acetyl-CoA = N-acetyl-L-glutamate + CoA + H(+)</text>
        <dbReference type="Rhea" id="RHEA:24292"/>
        <dbReference type="ChEBI" id="CHEBI:15378"/>
        <dbReference type="ChEBI" id="CHEBI:29985"/>
        <dbReference type="ChEBI" id="CHEBI:44337"/>
        <dbReference type="ChEBI" id="CHEBI:57287"/>
        <dbReference type="ChEBI" id="CHEBI:57288"/>
        <dbReference type="EC" id="2.3.1.1"/>
    </reaction>
</comment>
<keyword evidence="6 8" id="KW-0068">Autocatalytic cleavage</keyword>
<comment type="subcellular location">
    <subcellularLocation>
        <location evidence="8">Cytoplasm</location>
    </subcellularLocation>
</comment>
<dbReference type="NCBIfam" id="NF003802">
    <property type="entry name" value="PRK05388.1"/>
    <property type="match status" value="1"/>
</dbReference>
<evidence type="ECO:0000256" key="4">
    <source>
        <dbReference type="ARBA" id="ARBA00022605"/>
    </source>
</evidence>
<dbReference type="GO" id="GO:0004358">
    <property type="term" value="F:L-glutamate N-acetyltransferase activity, acting on acetyl-L-ornithine as donor"/>
    <property type="evidence" value="ECO:0007669"/>
    <property type="project" value="UniProtKB-UniRule"/>
</dbReference>
<protein>
    <recommendedName>
        <fullName evidence="8">Arginine biosynthesis bifunctional protein ArgJ</fullName>
    </recommendedName>
    <domain>
        <recommendedName>
            <fullName evidence="8">Glutamate N-acetyltransferase</fullName>
            <ecNumber evidence="8">2.3.1.35</ecNumber>
        </recommendedName>
        <alternativeName>
            <fullName evidence="8">Ornithine acetyltransferase</fullName>
            <shortName evidence="8">OATase</shortName>
        </alternativeName>
        <alternativeName>
            <fullName evidence="8">Ornithine transacetylase</fullName>
        </alternativeName>
    </domain>
    <domain>
        <recommendedName>
            <fullName evidence="8">Amino-acid acetyltransferase</fullName>
            <ecNumber evidence="8">2.3.1.1</ecNumber>
        </recommendedName>
        <alternativeName>
            <fullName evidence="8">N-acetylglutamate synthase</fullName>
            <shortName evidence="8">AGSase</shortName>
        </alternativeName>
    </domain>
    <component>
        <recommendedName>
            <fullName evidence="8">Arginine biosynthesis bifunctional protein ArgJ alpha chain</fullName>
        </recommendedName>
    </component>
    <component>
        <recommendedName>
            <fullName evidence="8">Arginine biosynthesis bifunctional protein ArgJ beta chain</fullName>
        </recommendedName>
    </component>
</protein>
<dbReference type="CDD" id="cd02152">
    <property type="entry name" value="OAT"/>
    <property type="match status" value="1"/>
</dbReference>
<comment type="function">
    <text evidence="8">Catalyzes two activities which are involved in the cyclic version of arginine biosynthesis: the synthesis of N-acetylglutamate from glutamate and acetyl-CoA as the acetyl donor, and of ornithine by transacetylation between N(2)-acetylornithine and glutamate.</text>
</comment>
<comment type="similarity">
    <text evidence="1 8">Belongs to the ArgJ family.</text>
</comment>
<comment type="pathway">
    <text evidence="8">Amino-acid biosynthesis; L-arginine biosynthesis; L-ornithine and N-acetyl-L-glutamate from L-glutamate and N(2)-acetyl-L-ornithine (cyclic): step 1/1.</text>
</comment>
<evidence type="ECO:0000313" key="9">
    <source>
        <dbReference type="EMBL" id="RLJ52063.1"/>
    </source>
</evidence>
<evidence type="ECO:0000313" key="10">
    <source>
        <dbReference type="Proteomes" id="UP000269157"/>
    </source>
</evidence>
<dbReference type="GO" id="GO:0004042">
    <property type="term" value="F:L-glutamate N-acetyltransferase activity"/>
    <property type="evidence" value="ECO:0007669"/>
    <property type="project" value="UniProtKB-UniRule"/>
</dbReference>
<feature type="binding site" evidence="8">
    <location>
        <position position="165"/>
    </location>
    <ligand>
        <name>substrate</name>
    </ligand>
</feature>
<keyword evidence="8" id="KW-0963">Cytoplasm</keyword>
<feature type="binding site" evidence="8">
    <location>
        <position position="283"/>
    </location>
    <ligand>
        <name>substrate</name>
    </ligand>
</feature>
<dbReference type="HAMAP" id="MF_01106">
    <property type="entry name" value="ArgJ"/>
    <property type="match status" value="1"/>
</dbReference>
<reference evidence="9 10" key="1">
    <citation type="submission" date="2018-10" db="EMBL/GenBank/DDBJ databases">
        <title>Genomic Encyclopedia of Archaeal and Bacterial Type Strains, Phase II (KMG-II): from individual species to whole genera.</title>
        <authorList>
            <person name="Goeker M."/>
        </authorList>
    </citation>
    <scope>NUCLEOTIDE SEQUENCE [LARGE SCALE GENOMIC DNA]</scope>
    <source>
        <strain evidence="9 10">DSM 29466</strain>
    </source>
</reference>
<gene>
    <name evidence="8" type="primary">argJ</name>
    <name evidence="9" type="ORF">BCF46_2291</name>
</gene>
<dbReference type="EC" id="2.3.1.35" evidence="8"/>
<dbReference type="AlphaFoldDB" id="A0A497WSU3"/>
<keyword evidence="7 8" id="KW-0012">Acyltransferase</keyword>
<feature type="site" description="Involved in the stabilization of negative charge on the oxyanion by the formation of the oxyanion hole" evidence="8">
    <location>
        <position position="129"/>
    </location>
</feature>
<dbReference type="GO" id="GO:0005737">
    <property type="term" value="C:cytoplasm"/>
    <property type="evidence" value="ECO:0007669"/>
    <property type="project" value="UniProtKB-SubCell"/>
</dbReference>
<dbReference type="Proteomes" id="UP000269157">
    <property type="component" value="Unassembled WGS sequence"/>
</dbReference>
<dbReference type="UniPathway" id="UPA00068">
    <property type="reaction ID" value="UER00106"/>
</dbReference>
<dbReference type="NCBIfam" id="TIGR00120">
    <property type="entry name" value="ArgJ"/>
    <property type="match status" value="1"/>
</dbReference>
<dbReference type="InterPro" id="IPR042195">
    <property type="entry name" value="ArgJ_beta_C"/>
</dbReference>
<comment type="subunit">
    <text evidence="2 8">Heterotetramer of two alpha and two beta chains.</text>
</comment>
<organism evidence="9 10">
    <name type="scientific">Litoreibacter meonggei</name>
    <dbReference type="NCBI Taxonomy" id="1049199"/>
    <lineage>
        <taxon>Bacteria</taxon>
        <taxon>Pseudomonadati</taxon>
        <taxon>Pseudomonadota</taxon>
        <taxon>Alphaproteobacteria</taxon>
        <taxon>Rhodobacterales</taxon>
        <taxon>Roseobacteraceae</taxon>
        <taxon>Litoreibacter</taxon>
    </lineage>
</organism>
<feature type="chain" id="PRO_5023225279" description="Arginine biosynthesis bifunctional protein ArgJ alpha chain" evidence="8">
    <location>
        <begin position="1"/>
        <end position="201"/>
    </location>
</feature>
<feature type="binding site" evidence="8">
    <location>
        <position position="191"/>
    </location>
    <ligand>
        <name>substrate</name>
    </ligand>
</feature>
<comment type="caution">
    <text evidence="9">The sequence shown here is derived from an EMBL/GenBank/DDBJ whole genome shotgun (WGS) entry which is preliminary data.</text>
</comment>